<accession>A0A379DWE5</accession>
<dbReference type="AlphaFoldDB" id="A0A379DWE5"/>
<evidence type="ECO:0000313" key="2">
    <source>
        <dbReference type="EMBL" id="SUB84818.1"/>
    </source>
</evidence>
<evidence type="ECO:0000313" key="3">
    <source>
        <dbReference type="Proteomes" id="UP000254072"/>
    </source>
</evidence>
<dbReference type="RefSeq" id="WP_021668106.1">
    <property type="nucleotide sequence ID" value="NZ_UGTL01000001.1"/>
</dbReference>
<organism evidence="2 3">
    <name type="scientific">Prevotella disiens</name>
    <dbReference type="NCBI Taxonomy" id="28130"/>
    <lineage>
        <taxon>Bacteria</taxon>
        <taxon>Pseudomonadati</taxon>
        <taxon>Bacteroidota</taxon>
        <taxon>Bacteroidia</taxon>
        <taxon>Bacteroidales</taxon>
        <taxon>Prevotellaceae</taxon>
        <taxon>Prevotella</taxon>
    </lineage>
</organism>
<dbReference type="SUPFAM" id="SSF52047">
    <property type="entry name" value="RNI-like"/>
    <property type="match status" value="1"/>
</dbReference>
<dbReference type="Gene3D" id="3.80.10.10">
    <property type="entry name" value="Ribonuclease Inhibitor"/>
    <property type="match status" value="1"/>
</dbReference>
<name>A0A379DWE5_9BACT</name>
<dbReference type="Proteomes" id="UP000254072">
    <property type="component" value="Unassembled WGS sequence"/>
</dbReference>
<evidence type="ECO:0008006" key="4">
    <source>
        <dbReference type="Google" id="ProtNLM"/>
    </source>
</evidence>
<dbReference type="InterPro" id="IPR032675">
    <property type="entry name" value="LRR_dom_sf"/>
</dbReference>
<proteinExistence type="predicted"/>
<dbReference type="GeneID" id="91081790"/>
<sequence length="438" mass="48057">MKQKLYSLLVLLGLSATMHAQTEQKLVMKIAPNATAVKFSFKLDGATELKVDFGDESKTFTGNSTDFSEVAYTFAAPLAEERTITVDATNLFTLRGPAAASKIVGVTEVVSDKLANLELAYSDLTTHSTLDLSKCPNLVNASLSSTNLTDIVLPKSEKLSSVIVSPGLTATGSLKSINLEDAPNLTTIGITGASIQYIDLSKHKLLETLIFNFPVKYKGLRQIKGAKDLHNIKRLDLRRNELGFDQIPNFESDVPLEQFQYGYQTAYYLAKDKINGYTLDLSHLQTATGLTPEVKKTKFTFKWKAKKEDKYAVIPAENIKEDNGKYTIDPTPLGVETVYVYFQMENIGYPGIGINKNYLASYMLTLAKPKVDGITAVSEEPISFKITATGIDIKASGKSSIFNINGQKVWEGIAPARVSLPKGMYILRTANGITKFVM</sequence>
<gene>
    <name evidence="2" type="ORF">NCTC11157_00537</name>
</gene>
<dbReference type="EMBL" id="UGTL01000001">
    <property type="protein sequence ID" value="SUB84818.1"/>
    <property type="molecule type" value="Genomic_DNA"/>
</dbReference>
<dbReference type="OrthoDB" id="1063071at2"/>
<protein>
    <recommendedName>
        <fullName evidence="4">Leucine-rich repeat domain-containing protein</fullName>
    </recommendedName>
</protein>
<keyword evidence="1" id="KW-0732">Signal</keyword>
<evidence type="ECO:0000256" key="1">
    <source>
        <dbReference type="SAM" id="SignalP"/>
    </source>
</evidence>
<reference evidence="2 3" key="1">
    <citation type="submission" date="2018-06" db="EMBL/GenBank/DDBJ databases">
        <authorList>
            <consortium name="Pathogen Informatics"/>
            <person name="Doyle S."/>
        </authorList>
    </citation>
    <scope>NUCLEOTIDE SEQUENCE [LARGE SCALE GENOMIC DNA]</scope>
    <source>
        <strain evidence="2 3">NCTC11157</strain>
    </source>
</reference>
<feature type="signal peptide" evidence="1">
    <location>
        <begin position="1"/>
        <end position="20"/>
    </location>
</feature>
<feature type="chain" id="PRO_5016829589" description="Leucine-rich repeat domain-containing protein" evidence="1">
    <location>
        <begin position="21"/>
        <end position="438"/>
    </location>
</feature>